<dbReference type="EMBL" id="JAGMUV010000007">
    <property type="protein sequence ID" value="KAH7148647.1"/>
    <property type="molecule type" value="Genomic_DNA"/>
</dbReference>
<protein>
    <submittedName>
        <fullName evidence="1">Uncharacterized protein</fullName>
    </submittedName>
</protein>
<evidence type="ECO:0000313" key="2">
    <source>
        <dbReference type="Proteomes" id="UP000738349"/>
    </source>
</evidence>
<dbReference type="Proteomes" id="UP000738349">
    <property type="component" value="Unassembled WGS sequence"/>
</dbReference>
<name>A0A9P9EY73_9HYPO</name>
<evidence type="ECO:0000313" key="1">
    <source>
        <dbReference type="EMBL" id="KAH7148647.1"/>
    </source>
</evidence>
<sequence>MLVPLAARLRVPVVCLASPLAARPPIRFARQMRPPHRYPDLKPEMIDAVLCEAMQGSSGFIDRIAPMLQIWNRPK</sequence>
<accession>A0A9P9EY73</accession>
<reference evidence="1" key="1">
    <citation type="journal article" date="2021" name="Nat. Commun.">
        <title>Genetic determinants of endophytism in the Arabidopsis root mycobiome.</title>
        <authorList>
            <person name="Mesny F."/>
            <person name="Miyauchi S."/>
            <person name="Thiergart T."/>
            <person name="Pickel B."/>
            <person name="Atanasova L."/>
            <person name="Karlsson M."/>
            <person name="Huettel B."/>
            <person name="Barry K.W."/>
            <person name="Haridas S."/>
            <person name="Chen C."/>
            <person name="Bauer D."/>
            <person name="Andreopoulos W."/>
            <person name="Pangilinan J."/>
            <person name="LaButti K."/>
            <person name="Riley R."/>
            <person name="Lipzen A."/>
            <person name="Clum A."/>
            <person name="Drula E."/>
            <person name="Henrissat B."/>
            <person name="Kohler A."/>
            <person name="Grigoriev I.V."/>
            <person name="Martin F.M."/>
            <person name="Hacquard S."/>
        </authorList>
    </citation>
    <scope>NUCLEOTIDE SEQUENCE</scope>
    <source>
        <strain evidence="1">MPI-CAGE-AT-0147</strain>
    </source>
</reference>
<proteinExistence type="predicted"/>
<dbReference type="AlphaFoldDB" id="A0A9P9EY73"/>
<organism evidence="1 2">
    <name type="scientific">Dactylonectria macrodidyma</name>
    <dbReference type="NCBI Taxonomy" id="307937"/>
    <lineage>
        <taxon>Eukaryota</taxon>
        <taxon>Fungi</taxon>
        <taxon>Dikarya</taxon>
        <taxon>Ascomycota</taxon>
        <taxon>Pezizomycotina</taxon>
        <taxon>Sordariomycetes</taxon>
        <taxon>Hypocreomycetidae</taxon>
        <taxon>Hypocreales</taxon>
        <taxon>Nectriaceae</taxon>
        <taxon>Dactylonectria</taxon>
    </lineage>
</organism>
<keyword evidence="2" id="KW-1185">Reference proteome</keyword>
<gene>
    <name evidence="1" type="ORF">EDB81DRAFT_792882</name>
</gene>
<comment type="caution">
    <text evidence="1">The sequence shown here is derived from an EMBL/GenBank/DDBJ whole genome shotgun (WGS) entry which is preliminary data.</text>
</comment>